<reference evidence="3" key="1">
    <citation type="submission" date="2017-12" db="EMBL/GenBank/DDBJ databases">
        <title>Draft genome sequence of Telmatospirillum siberiense 26-4b1T, an acidotolerant peatland alphaproteobacterium potentially involved in sulfur cycling.</title>
        <authorList>
            <person name="Hausmann B."/>
            <person name="Pjevac P."/>
            <person name="Schreck K."/>
            <person name="Herbold C.W."/>
            <person name="Daims H."/>
            <person name="Wagner M."/>
            <person name="Pester M."/>
            <person name="Loy A."/>
        </authorList>
    </citation>
    <scope>NUCLEOTIDE SEQUENCE [LARGE SCALE GENOMIC DNA]</scope>
    <source>
        <strain evidence="3">26-4b1</strain>
    </source>
</reference>
<comment type="caution">
    <text evidence="2">The sequence shown here is derived from an EMBL/GenBank/DDBJ whole genome shotgun (WGS) entry which is preliminary data.</text>
</comment>
<keyword evidence="3" id="KW-1185">Reference proteome</keyword>
<dbReference type="AlphaFoldDB" id="A0A2N3PPN0"/>
<evidence type="ECO:0000313" key="3">
    <source>
        <dbReference type="Proteomes" id="UP000233293"/>
    </source>
</evidence>
<dbReference type="SUPFAM" id="SSF159127">
    <property type="entry name" value="HupF/HypC-like"/>
    <property type="match status" value="1"/>
</dbReference>
<dbReference type="PRINTS" id="PR00445">
    <property type="entry name" value="HUPFHYPC"/>
</dbReference>
<dbReference type="InterPro" id="IPR001109">
    <property type="entry name" value="Hydrogenase_HupF/HypC"/>
</dbReference>
<dbReference type="PROSITE" id="PS01097">
    <property type="entry name" value="HUPF_HYPC"/>
    <property type="match status" value="1"/>
</dbReference>
<gene>
    <name evidence="2" type="primary">hypC</name>
    <name evidence="2" type="ORF">CWS72_22105</name>
</gene>
<dbReference type="Gene3D" id="2.30.30.140">
    <property type="match status" value="1"/>
</dbReference>
<dbReference type="PANTHER" id="PTHR35177:SF2">
    <property type="entry name" value="HYDROGENASE MATURATION FACTOR HYBG"/>
    <property type="match status" value="1"/>
</dbReference>
<dbReference type="Pfam" id="PF01455">
    <property type="entry name" value="HupF_HypC"/>
    <property type="match status" value="1"/>
</dbReference>
<dbReference type="OrthoDB" id="9806017at2"/>
<dbReference type="GO" id="GO:0005506">
    <property type="term" value="F:iron ion binding"/>
    <property type="evidence" value="ECO:0007669"/>
    <property type="project" value="TreeGrafter"/>
</dbReference>
<protein>
    <submittedName>
        <fullName evidence="2">HypC/HybG/HupF family hydrogenase formation chaperone</fullName>
    </submittedName>
</protein>
<name>A0A2N3PPN0_9PROT</name>
<dbReference type="GO" id="GO:1902670">
    <property type="term" value="F:carbon dioxide binding"/>
    <property type="evidence" value="ECO:0007669"/>
    <property type="project" value="TreeGrafter"/>
</dbReference>
<evidence type="ECO:0000256" key="1">
    <source>
        <dbReference type="ARBA" id="ARBA00006018"/>
    </source>
</evidence>
<dbReference type="Proteomes" id="UP000233293">
    <property type="component" value="Unassembled WGS sequence"/>
</dbReference>
<proteinExistence type="inferred from homology"/>
<accession>A0A2N3PPN0</accession>
<dbReference type="EMBL" id="PIUM01000033">
    <property type="protein sequence ID" value="PKU22371.1"/>
    <property type="molecule type" value="Genomic_DNA"/>
</dbReference>
<dbReference type="RefSeq" id="WP_101252818.1">
    <property type="nucleotide sequence ID" value="NZ_PIUM01000033.1"/>
</dbReference>
<organism evidence="2 3">
    <name type="scientific">Telmatospirillum siberiense</name>
    <dbReference type="NCBI Taxonomy" id="382514"/>
    <lineage>
        <taxon>Bacteria</taxon>
        <taxon>Pseudomonadati</taxon>
        <taxon>Pseudomonadota</taxon>
        <taxon>Alphaproteobacteria</taxon>
        <taxon>Rhodospirillales</taxon>
        <taxon>Rhodospirillaceae</taxon>
        <taxon>Telmatospirillum</taxon>
    </lineage>
</organism>
<sequence length="101" mass="10453">MCIALPVKIVAILDAGKSLVLVEGAGGQDEVSAALVADETAAGADLLGRWAVVHSGFVLSLMDEREARSRLAVFAAMEGRPVASDDLRPDFDDGADGPTFP</sequence>
<evidence type="ECO:0000313" key="2">
    <source>
        <dbReference type="EMBL" id="PKU22371.1"/>
    </source>
</evidence>
<dbReference type="InterPro" id="IPR019812">
    <property type="entry name" value="Hydgase_assmbl_chp_CS"/>
</dbReference>
<dbReference type="NCBIfam" id="TIGR00074">
    <property type="entry name" value="hypC_hupF"/>
    <property type="match status" value="1"/>
</dbReference>
<dbReference type="PANTHER" id="PTHR35177">
    <property type="entry name" value="HYDROGENASE MATURATION FACTOR HYBG"/>
    <property type="match status" value="1"/>
</dbReference>
<dbReference type="GO" id="GO:0051604">
    <property type="term" value="P:protein maturation"/>
    <property type="evidence" value="ECO:0007669"/>
    <property type="project" value="TreeGrafter"/>
</dbReference>
<comment type="similarity">
    <text evidence="1">Belongs to the HupF/HypC family.</text>
</comment>